<proteinExistence type="predicted"/>
<evidence type="ECO:0000313" key="1">
    <source>
        <dbReference type="EMBL" id="JAD26684.1"/>
    </source>
</evidence>
<name>A0A0A8YJC9_ARUDO</name>
<dbReference type="EMBL" id="GBRH01271211">
    <property type="protein sequence ID" value="JAD26684.1"/>
    <property type="molecule type" value="Transcribed_RNA"/>
</dbReference>
<protein>
    <submittedName>
        <fullName evidence="1">Uncharacterized protein</fullName>
    </submittedName>
</protein>
<reference evidence="1" key="2">
    <citation type="journal article" date="2015" name="Data Brief">
        <title>Shoot transcriptome of the giant reed, Arundo donax.</title>
        <authorList>
            <person name="Barrero R.A."/>
            <person name="Guerrero F.D."/>
            <person name="Moolhuijzen P."/>
            <person name="Goolsby J.A."/>
            <person name="Tidwell J."/>
            <person name="Bellgard S.E."/>
            <person name="Bellgard M.I."/>
        </authorList>
    </citation>
    <scope>NUCLEOTIDE SEQUENCE</scope>
    <source>
        <tissue evidence="1">Shoot tissue taken approximately 20 cm above the soil surface</tissue>
    </source>
</reference>
<reference evidence="1" key="1">
    <citation type="submission" date="2014-09" db="EMBL/GenBank/DDBJ databases">
        <authorList>
            <person name="Magalhaes I.L.F."/>
            <person name="Oliveira U."/>
            <person name="Santos F.R."/>
            <person name="Vidigal T.H.D.A."/>
            <person name="Brescovit A.D."/>
            <person name="Santos A.J."/>
        </authorList>
    </citation>
    <scope>NUCLEOTIDE SEQUENCE</scope>
    <source>
        <tissue evidence="1">Shoot tissue taken approximately 20 cm above the soil surface</tissue>
    </source>
</reference>
<dbReference type="AlphaFoldDB" id="A0A0A8YJC9"/>
<organism evidence="1">
    <name type="scientific">Arundo donax</name>
    <name type="common">Giant reed</name>
    <name type="synonym">Donax arundinaceus</name>
    <dbReference type="NCBI Taxonomy" id="35708"/>
    <lineage>
        <taxon>Eukaryota</taxon>
        <taxon>Viridiplantae</taxon>
        <taxon>Streptophyta</taxon>
        <taxon>Embryophyta</taxon>
        <taxon>Tracheophyta</taxon>
        <taxon>Spermatophyta</taxon>
        <taxon>Magnoliopsida</taxon>
        <taxon>Liliopsida</taxon>
        <taxon>Poales</taxon>
        <taxon>Poaceae</taxon>
        <taxon>PACMAD clade</taxon>
        <taxon>Arundinoideae</taxon>
        <taxon>Arundineae</taxon>
        <taxon>Arundo</taxon>
    </lineage>
</organism>
<accession>A0A0A8YJC9</accession>
<sequence>MYDVLVDIAASKTAHFSSLWKGPAA</sequence>